<gene>
    <name evidence="1" type="ORF">Ddye_024381</name>
</gene>
<keyword evidence="2" id="KW-1185">Reference proteome</keyword>
<dbReference type="AlphaFoldDB" id="A0AAD9WU44"/>
<proteinExistence type="predicted"/>
<accession>A0AAD9WU44</accession>
<comment type="caution">
    <text evidence="1">The sequence shown here is derived from an EMBL/GenBank/DDBJ whole genome shotgun (WGS) entry which is preliminary data.</text>
</comment>
<reference evidence="1" key="1">
    <citation type="journal article" date="2023" name="Plant J.">
        <title>Genome sequences and population genomics provide insights into the demographic history, inbreeding, and mutation load of two 'living fossil' tree species of Dipteronia.</title>
        <authorList>
            <person name="Feng Y."/>
            <person name="Comes H.P."/>
            <person name="Chen J."/>
            <person name="Zhu S."/>
            <person name="Lu R."/>
            <person name="Zhang X."/>
            <person name="Li P."/>
            <person name="Qiu J."/>
            <person name="Olsen K.M."/>
            <person name="Qiu Y."/>
        </authorList>
    </citation>
    <scope>NUCLEOTIDE SEQUENCE</scope>
    <source>
        <strain evidence="1">KIB01</strain>
    </source>
</reference>
<evidence type="ECO:0000313" key="2">
    <source>
        <dbReference type="Proteomes" id="UP001280121"/>
    </source>
</evidence>
<dbReference type="Proteomes" id="UP001280121">
    <property type="component" value="Unassembled WGS sequence"/>
</dbReference>
<dbReference type="EMBL" id="JANJYI010000007">
    <property type="protein sequence ID" value="KAK2642618.1"/>
    <property type="molecule type" value="Genomic_DNA"/>
</dbReference>
<organism evidence="1 2">
    <name type="scientific">Dipteronia dyeriana</name>
    <dbReference type="NCBI Taxonomy" id="168575"/>
    <lineage>
        <taxon>Eukaryota</taxon>
        <taxon>Viridiplantae</taxon>
        <taxon>Streptophyta</taxon>
        <taxon>Embryophyta</taxon>
        <taxon>Tracheophyta</taxon>
        <taxon>Spermatophyta</taxon>
        <taxon>Magnoliopsida</taxon>
        <taxon>eudicotyledons</taxon>
        <taxon>Gunneridae</taxon>
        <taxon>Pentapetalae</taxon>
        <taxon>rosids</taxon>
        <taxon>malvids</taxon>
        <taxon>Sapindales</taxon>
        <taxon>Sapindaceae</taxon>
        <taxon>Hippocastanoideae</taxon>
        <taxon>Acereae</taxon>
        <taxon>Dipteronia</taxon>
    </lineage>
</organism>
<protein>
    <recommendedName>
        <fullName evidence="3">DUF4283 domain-containing protein</fullName>
    </recommendedName>
</protein>
<name>A0AAD9WU44_9ROSI</name>
<sequence>MSVKGLEPDEGWLKRSAVGVLKVFASVSKVNQSLTDRCISFSTLYFGDKSIVWVFKSESVRDRFTTNRNLWSNCLSSMVRSCDSATPQSRLCWISCVGVPLTWWSESFFMRLGWIIGEPLLVKDNIRLRRSLIGVEF</sequence>
<evidence type="ECO:0000313" key="1">
    <source>
        <dbReference type="EMBL" id="KAK2642618.1"/>
    </source>
</evidence>
<evidence type="ECO:0008006" key="3">
    <source>
        <dbReference type="Google" id="ProtNLM"/>
    </source>
</evidence>